<organism evidence="4 5">
    <name type="scientific">Celeribacter baekdonensis</name>
    <dbReference type="NCBI Taxonomy" id="875171"/>
    <lineage>
        <taxon>Bacteria</taxon>
        <taxon>Pseudomonadati</taxon>
        <taxon>Pseudomonadota</taxon>
        <taxon>Alphaproteobacteria</taxon>
        <taxon>Rhodobacterales</taxon>
        <taxon>Roseobacteraceae</taxon>
        <taxon>Celeribacter</taxon>
    </lineage>
</organism>
<sequence length="307" mass="34320">MNPAPLGPNTFLIGAPKCGTTAIARYIAAHPDGFIATIKEPSFWSSDFNKASTMFELNDLDDYLALYNDTEAKVILDASTGYIASEVAIEAILAFAPAAKFIVILRNPIDLAPAYHMEKVFNCYEDVADFEQAWNLQAARARGESIPPLCPEPKELQYKTMASVGSQLARVQALIPDGQLIVLFHEDLVKQPREVWLALQDFLELDDDGRTDFPSFGSAHFNRFPRLARLYQNPPKAIIPLVRFLKRRVQSSAANGGIGARIKSLLLSGKKRQSLRPEFRQDLVQIFASEITKIEDSTGRNLDHWRK</sequence>
<dbReference type="AlphaFoldDB" id="A0A1G7QCD5"/>
<protein>
    <submittedName>
        <fullName evidence="4">Sulfotransferase family protein</fullName>
    </submittedName>
</protein>
<evidence type="ECO:0000313" key="5">
    <source>
        <dbReference type="Proteomes" id="UP000182284"/>
    </source>
</evidence>
<evidence type="ECO:0000313" key="4">
    <source>
        <dbReference type="EMBL" id="SDF96182.1"/>
    </source>
</evidence>
<dbReference type="PANTHER" id="PTHR10605">
    <property type="entry name" value="HEPARAN SULFATE SULFOTRANSFERASE"/>
    <property type="match status" value="1"/>
</dbReference>
<dbReference type="InterPro" id="IPR000863">
    <property type="entry name" value="Sulfotransferase_dom"/>
</dbReference>
<dbReference type="Gene3D" id="3.40.50.300">
    <property type="entry name" value="P-loop containing nucleotide triphosphate hydrolases"/>
    <property type="match status" value="1"/>
</dbReference>
<dbReference type="Proteomes" id="UP000182284">
    <property type="component" value="Unassembled WGS sequence"/>
</dbReference>
<accession>A0A1G7QCD5</accession>
<dbReference type="GO" id="GO:0008146">
    <property type="term" value="F:sulfotransferase activity"/>
    <property type="evidence" value="ECO:0007669"/>
    <property type="project" value="InterPro"/>
</dbReference>
<dbReference type="PANTHER" id="PTHR10605:SF56">
    <property type="entry name" value="BIFUNCTIONAL HEPARAN SULFATE N-DEACETYLASE_N-SULFOTRANSFERASE"/>
    <property type="match status" value="1"/>
</dbReference>
<dbReference type="InterPro" id="IPR027417">
    <property type="entry name" value="P-loop_NTPase"/>
</dbReference>
<dbReference type="RefSeq" id="WP_074646121.1">
    <property type="nucleotide sequence ID" value="NZ_FNBL01000009.1"/>
</dbReference>
<dbReference type="Pfam" id="PF00685">
    <property type="entry name" value="Sulfotransfer_1"/>
    <property type="match status" value="1"/>
</dbReference>
<name>A0A1G7QCD5_9RHOB</name>
<feature type="domain" description="Sulfotransferase" evidence="3">
    <location>
        <begin position="9"/>
        <end position="206"/>
    </location>
</feature>
<keyword evidence="1 4" id="KW-0808">Transferase</keyword>
<reference evidence="4 5" key="1">
    <citation type="submission" date="2016-10" db="EMBL/GenBank/DDBJ databases">
        <authorList>
            <person name="de Groot N.N."/>
        </authorList>
    </citation>
    <scope>NUCLEOTIDE SEQUENCE [LARGE SCALE GENOMIC DNA]</scope>
    <source>
        <strain evidence="4 5">DSM 27375</strain>
    </source>
</reference>
<dbReference type="EMBL" id="FNBL01000009">
    <property type="protein sequence ID" value="SDF96182.1"/>
    <property type="molecule type" value="Genomic_DNA"/>
</dbReference>
<dbReference type="OrthoDB" id="981508at2"/>
<proteinExistence type="predicted"/>
<evidence type="ECO:0000256" key="2">
    <source>
        <dbReference type="ARBA" id="ARBA00023180"/>
    </source>
</evidence>
<evidence type="ECO:0000256" key="1">
    <source>
        <dbReference type="ARBA" id="ARBA00022679"/>
    </source>
</evidence>
<gene>
    <name evidence="4" type="ORF">SAMN04488117_10989</name>
</gene>
<keyword evidence="2" id="KW-0325">Glycoprotein</keyword>
<dbReference type="InterPro" id="IPR037359">
    <property type="entry name" value="NST/OST"/>
</dbReference>
<evidence type="ECO:0000259" key="3">
    <source>
        <dbReference type="Pfam" id="PF00685"/>
    </source>
</evidence>
<dbReference type="SUPFAM" id="SSF52540">
    <property type="entry name" value="P-loop containing nucleoside triphosphate hydrolases"/>
    <property type="match status" value="1"/>
</dbReference>